<dbReference type="CDD" id="cd00402">
    <property type="entry name" value="Riboflavin_synthase_like"/>
    <property type="match status" value="1"/>
</dbReference>
<dbReference type="PANTHER" id="PTHR21098">
    <property type="entry name" value="RIBOFLAVIN SYNTHASE ALPHA CHAIN"/>
    <property type="match status" value="1"/>
</dbReference>
<dbReference type="OrthoDB" id="9788537at2"/>
<dbReference type="PROSITE" id="PS51177">
    <property type="entry name" value="LUMAZINE_BIND"/>
    <property type="match status" value="2"/>
</dbReference>
<dbReference type="EC" id="2.5.1.9" evidence="5 10"/>
<evidence type="ECO:0000313" key="14">
    <source>
        <dbReference type="Proteomes" id="UP000298021"/>
    </source>
</evidence>
<evidence type="ECO:0000256" key="2">
    <source>
        <dbReference type="ARBA" id="ARBA00002803"/>
    </source>
</evidence>
<dbReference type="EMBL" id="RKLY01000001">
    <property type="protein sequence ID" value="TGD25408.1"/>
    <property type="molecule type" value="Genomic_DNA"/>
</dbReference>
<protein>
    <recommendedName>
        <fullName evidence="6 10">Riboflavin synthase</fullName>
        <ecNumber evidence="5 10">2.5.1.9</ecNumber>
    </recommendedName>
</protein>
<comment type="pathway">
    <text evidence="3">Cofactor biosynthesis; riboflavin biosynthesis; riboflavin from 2-hydroxy-3-oxobutyl phosphate and 5-amino-6-(D-ribitylamino)uracil: step 2/2.</text>
</comment>
<keyword evidence="7" id="KW-0686">Riboflavin biosynthesis</keyword>
<evidence type="ECO:0000256" key="11">
    <source>
        <dbReference type="PROSITE-ProRule" id="PRU00524"/>
    </source>
</evidence>
<comment type="catalytic activity">
    <reaction evidence="1">
        <text>2 6,7-dimethyl-8-(1-D-ribityl)lumazine + H(+) = 5-amino-6-(D-ribitylamino)uracil + riboflavin</text>
        <dbReference type="Rhea" id="RHEA:20772"/>
        <dbReference type="ChEBI" id="CHEBI:15378"/>
        <dbReference type="ChEBI" id="CHEBI:15934"/>
        <dbReference type="ChEBI" id="CHEBI:57986"/>
        <dbReference type="ChEBI" id="CHEBI:58201"/>
        <dbReference type="EC" id="2.5.1.9"/>
    </reaction>
</comment>
<comment type="function">
    <text evidence="2">Catalyzes the dismutation of two molecules of 6,7-dimethyl-8-ribityllumazine, resulting in the formation of riboflavin and 5-amino-6-(D-ribitylamino)uracil.</text>
</comment>
<feature type="domain" description="Lumazine-binding" evidence="12">
    <location>
        <begin position="1"/>
        <end position="94"/>
    </location>
</feature>
<dbReference type="GO" id="GO:0009231">
    <property type="term" value="P:riboflavin biosynthetic process"/>
    <property type="evidence" value="ECO:0007669"/>
    <property type="project" value="UniProtKB-KW"/>
</dbReference>
<evidence type="ECO:0000256" key="5">
    <source>
        <dbReference type="ARBA" id="ARBA00012827"/>
    </source>
</evidence>
<evidence type="ECO:0000256" key="9">
    <source>
        <dbReference type="ARBA" id="ARBA00022737"/>
    </source>
</evidence>
<dbReference type="InterPro" id="IPR001783">
    <property type="entry name" value="Lumazine-bd"/>
</dbReference>
<evidence type="ECO:0000256" key="4">
    <source>
        <dbReference type="ARBA" id="ARBA00011233"/>
    </source>
</evidence>
<accession>A0A4Z0JT56</accession>
<dbReference type="PANTHER" id="PTHR21098:SF12">
    <property type="entry name" value="RIBOFLAVIN SYNTHASE"/>
    <property type="match status" value="1"/>
</dbReference>
<keyword evidence="9" id="KW-0677">Repeat</keyword>
<dbReference type="Proteomes" id="UP000298021">
    <property type="component" value="Unassembled WGS sequence"/>
</dbReference>
<dbReference type="Pfam" id="PF00677">
    <property type="entry name" value="Lum_binding"/>
    <property type="match status" value="2"/>
</dbReference>
<dbReference type="FunFam" id="2.40.30.20:FF:000003">
    <property type="entry name" value="Riboflavin synthase, alpha subunit"/>
    <property type="match status" value="1"/>
</dbReference>
<proteinExistence type="predicted"/>
<gene>
    <name evidence="13" type="primary">ribE</name>
    <name evidence="13" type="ORF">EGT49_00590</name>
</gene>
<name>A0A4Z0JT56_9LACO</name>
<dbReference type="SUPFAM" id="SSF63380">
    <property type="entry name" value="Riboflavin synthase domain-like"/>
    <property type="match status" value="2"/>
</dbReference>
<evidence type="ECO:0000256" key="8">
    <source>
        <dbReference type="ARBA" id="ARBA00022679"/>
    </source>
</evidence>
<organism evidence="13 14">
    <name type="scientific">Companilactobacillus suantsaicola</name>
    <dbReference type="NCBI Taxonomy" id="2487723"/>
    <lineage>
        <taxon>Bacteria</taxon>
        <taxon>Bacillati</taxon>
        <taxon>Bacillota</taxon>
        <taxon>Bacilli</taxon>
        <taxon>Lactobacillales</taxon>
        <taxon>Lactobacillaceae</taxon>
        <taxon>Companilactobacillus</taxon>
    </lineage>
</organism>
<keyword evidence="14" id="KW-1185">Reference proteome</keyword>
<feature type="domain" description="Lumazine-binding" evidence="12">
    <location>
        <begin position="95"/>
        <end position="191"/>
    </location>
</feature>
<dbReference type="NCBIfam" id="TIGR00187">
    <property type="entry name" value="ribE"/>
    <property type="match status" value="1"/>
</dbReference>
<feature type="repeat" description="Lumazine-binding" evidence="11">
    <location>
        <begin position="95"/>
        <end position="191"/>
    </location>
</feature>
<evidence type="ECO:0000256" key="10">
    <source>
        <dbReference type="NCBIfam" id="TIGR00187"/>
    </source>
</evidence>
<evidence type="ECO:0000256" key="3">
    <source>
        <dbReference type="ARBA" id="ARBA00004887"/>
    </source>
</evidence>
<evidence type="ECO:0000256" key="6">
    <source>
        <dbReference type="ARBA" id="ARBA00013950"/>
    </source>
</evidence>
<keyword evidence="8 13" id="KW-0808">Transferase</keyword>
<dbReference type="InterPro" id="IPR026017">
    <property type="entry name" value="Lumazine-bd_dom"/>
</dbReference>
<dbReference type="InterPro" id="IPR023366">
    <property type="entry name" value="ATP_synth_asu-like_sf"/>
</dbReference>
<comment type="caution">
    <text evidence="13">The sequence shown here is derived from an EMBL/GenBank/DDBJ whole genome shotgun (WGS) entry which is preliminary data.</text>
</comment>
<evidence type="ECO:0000259" key="12">
    <source>
        <dbReference type="PROSITE" id="PS51177"/>
    </source>
</evidence>
<comment type="subunit">
    <text evidence="4">Homotrimer.</text>
</comment>
<reference evidence="13 14" key="1">
    <citation type="submission" date="2018-10" db="EMBL/GenBank/DDBJ databases">
        <title>Lactobacillus sp. R7 and Lactobacillus sp. R19 isolated from fermented mustard green product of Taiwan.</title>
        <authorList>
            <person name="Lin S.-T."/>
        </authorList>
    </citation>
    <scope>NUCLEOTIDE SEQUENCE [LARGE SCALE GENOMIC DNA]</scope>
    <source>
        <strain evidence="13 14">BCRC 81127</strain>
    </source>
</reference>
<dbReference type="NCBIfam" id="NF006767">
    <property type="entry name" value="PRK09289.1"/>
    <property type="match status" value="1"/>
</dbReference>
<evidence type="ECO:0000256" key="7">
    <source>
        <dbReference type="ARBA" id="ARBA00022619"/>
    </source>
</evidence>
<dbReference type="NCBIfam" id="NF009566">
    <property type="entry name" value="PRK13020.1"/>
    <property type="match status" value="1"/>
</dbReference>
<dbReference type="AlphaFoldDB" id="A0A4Z0JT56"/>
<dbReference type="FunFam" id="2.40.30.20:FF:000004">
    <property type="entry name" value="Riboflavin synthase, alpha subunit"/>
    <property type="match status" value="1"/>
</dbReference>
<dbReference type="PIRSF" id="PIRSF000498">
    <property type="entry name" value="Riboflavin_syn_A"/>
    <property type="match status" value="1"/>
</dbReference>
<evidence type="ECO:0000313" key="13">
    <source>
        <dbReference type="EMBL" id="TGD25408.1"/>
    </source>
</evidence>
<dbReference type="InterPro" id="IPR017938">
    <property type="entry name" value="Riboflavin_synthase-like_b-brl"/>
</dbReference>
<feature type="repeat" description="Lumazine-binding" evidence="11">
    <location>
        <begin position="1"/>
        <end position="94"/>
    </location>
</feature>
<dbReference type="GO" id="GO:0004746">
    <property type="term" value="F:riboflavin synthase activity"/>
    <property type="evidence" value="ECO:0007669"/>
    <property type="project" value="UniProtKB-UniRule"/>
</dbReference>
<dbReference type="RefSeq" id="WP_135371019.1">
    <property type="nucleotide sequence ID" value="NZ_RKLY01000001.1"/>
</dbReference>
<sequence length="197" mass="21864">MFTGIVKDVGRVQQIKQSRDNLSLVISHHLGQIELGDSIAIDGICLTVTQIEQEQFQVDVMPETVKKTNINDFKLQQEVNLEPALQLNSKIGGHFVLGHVDTTGQLLAKERAKNSDLLTFSIDTKYLPYLVEKGSITIDGVSLTIISVQEDKFQVGIIPFTQEKTVLGALKPGEIVNLETDILGKYVYRNLRGSQND</sequence>
<dbReference type="Gene3D" id="2.40.30.20">
    <property type="match status" value="2"/>
</dbReference>
<evidence type="ECO:0000256" key="1">
    <source>
        <dbReference type="ARBA" id="ARBA00000968"/>
    </source>
</evidence>